<comment type="similarity">
    <text evidence="4">Belongs to the prokaryotic molybdopterin-containing oxidoreductase family. NasA/NapA/NarB subfamily.</text>
</comment>
<evidence type="ECO:0000256" key="2">
    <source>
        <dbReference type="ARBA" id="ARBA00001966"/>
    </source>
</evidence>
<keyword evidence="11" id="KW-0560">Oxidoreductase</keyword>
<dbReference type="SUPFAM" id="SSF50692">
    <property type="entry name" value="ADC-like"/>
    <property type="match status" value="1"/>
</dbReference>
<dbReference type="OrthoDB" id="9792592at2"/>
<keyword evidence="7" id="KW-0285">Flavoprotein</keyword>
<dbReference type="Proteomes" id="UP000002221">
    <property type="component" value="Chromosome"/>
</dbReference>
<dbReference type="Pfam" id="PF07992">
    <property type="entry name" value="Pyr_redox_2"/>
    <property type="match status" value="1"/>
</dbReference>
<dbReference type="PROSITE" id="PS51669">
    <property type="entry name" value="4FE4S_MOW_BIS_MGD"/>
    <property type="match status" value="1"/>
</dbReference>
<organism evidence="17 18">
    <name type="scientific">Rhodothermus marinus (strain ATCC 43812 / DSM 4252 / R-10)</name>
    <name type="common">Rhodothermus obamensis</name>
    <dbReference type="NCBI Taxonomy" id="518766"/>
    <lineage>
        <taxon>Bacteria</taxon>
        <taxon>Pseudomonadati</taxon>
        <taxon>Rhodothermota</taxon>
        <taxon>Rhodothermia</taxon>
        <taxon>Rhodothermales</taxon>
        <taxon>Rhodothermaceae</taxon>
        <taxon>Rhodothermus</taxon>
    </lineage>
</organism>
<dbReference type="InterPro" id="IPR006657">
    <property type="entry name" value="MoPterin_dinucl-bd_dom"/>
</dbReference>
<dbReference type="PANTHER" id="PTHR43105">
    <property type="entry name" value="RESPIRATORY NITRATE REDUCTASE"/>
    <property type="match status" value="1"/>
</dbReference>
<evidence type="ECO:0000256" key="4">
    <source>
        <dbReference type="ARBA" id="ARBA00008747"/>
    </source>
</evidence>
<accession>D0MGT3</accession>
<dbReference type="InterPro" id="IPR036188">
    <property type="entry name" value="FAD/NAD-bd_sf"/>
</dbReference>
<dbReference type="Gene3D" id="1.10.10.1100">
    <property type="entry name" value="BFD-like [2Fe-2S]-binding domain"/>
    <property type="match status" value="1"/>
</dbReference>
<dbReference type="InterPro" id="IPR041957">
    <property type="entry name" value="CT_Nitrate-R-NapA-like"/>
</dbReference>
<dbReference type="SUPFAM" id="SSF51905">
    <property type="entry name" value="FAD/NAD(P)-binding domain"/>
    <property type="match status" value="2"/>
</dbReference>
<dbReference type="GO" id="GO:0043546">
    <property type="term" value="F:molybdopterin cofactor binding"/>
    <property type="evidence" value="ECO:0007669"/>
    <property type="project" value="InterPro"/>
</dbReference>
<evidence type="ECO:0000256" key="9">
    <source>
        <dbReference type="ARBA" id="ARBA00022723"/>
    </source>
</evidence>
<dbReference type="Pfam" id="PF04324">
    <property type="entry name" value="Fer2_BFD"/>
    <property type="match status" value="1"/>
</dbReference>
<keyword evidence="14" id="KW-0534">Nitrate assimilation</keyword>
<dbReference type="GO" id="GO:0016020">
    <property type="term" value="C:membrane"/>
    <property type="evidence" value="ECO:0007669"/>
    <property type="project" value="TreeGrafter"/>
</dbReference>
<evidence type="ECO:0000313" key="18">
    <source>
        <dbReference type="Proteomes" id="UP000002221"/>
    </source>
</evidence>
<dbReference type="Pfam" id="PF04879">
    <property type="entry name" value="Molybdop_Fe4S4"/>
    <property type="match status" value="1"/>
</dbReference>
<dbReference type="GO" id="GO:0051537">
    <property type="term" value="F:2 iron, 2 sulfur cluster binding"/>
    <property type="evidence" value="ECO:0007669"/>
    <property type="project" value="UniProtKB-KW"/>
</dbReference>
<dbReference type="CDD" id="cd02754">
    <property type="entry name" value="MopB_Nitrate-R-NapA-like"/>
    <property type="match status" value="1"/>
</dbReference>
<evidence type="ECO:0000256" key="10">
    <source>
        <dbReference type="ARBA" id="ARBA00022827"/>
    </source>
</evidence>
<name>D0MGT3_RHOM4</name>
<dbReference type="eggNOG" id="COG1251">
    <property type="taxonomic scope" value="Bacteria"/>
</dbReference>
<evidence type="ECO:0000256" key="8">
    <source>
        <dbReference type="ARBA" id="ARBA00022714"/>
    </source>
</evidence>
<evidence type="ECO:0000259" key="16">
    <source>
        <dbReference type="PROSITE" id="PS51669"/>
    </source>
</evidence>
<dbReference type="GO" id="GO:0042128">
    <property type="term" value="P:nitrate assimilation"/>
    <property type="evidence" value="ECO:0007669"/>
    <property type="project" value="UniProtKB-KW"/>
</dbReference>
<keyword evidence="13" id="KW-0411">Iron-sulfur</keyword>
<evidence type="ECO:0000256" key="14">
    <source>
        <dbReference type="ARBA" id="ARBA00023063"/>
    </source>
</evidence>
<dbReference type="Pfam" id="PF00384">
    <property type="entry name" value="Molybdopterin"/>
    <property type="match status" value="1"/>
</dbReference>
<comment type="cofactor">
    <cofactor evidence="15">
        <name>[2Fe-2S] cluster</name>
        <dbReference type="ChEBI" id="CHEBI:190135"/>
    </cofactor>
</comment>
<dbReference type="InterPro" id="IPR050123">
    <property type="entry name" value="Prok_molybdopt-oxidoreductase"/>
</dbReference>
<dbReference type="Gene3D" id="2.40.40.20">
    <property type="match status" value="1"/>
</dbReference>
<evidence type="ECO:0000256" key="6">
    <source>
        <dbReference type="ARBA" id="ARBA00022505"/>
    </source>
</evidence>
<dbReference type="InterPro" id="IPR006656">
    <property type="entry name" value="Mopterin_OxRdtase"/>
</dbReference>
<evidence type="ECO:0000256" key="11">
    <source>
        <dbReference type="ARBA" id="ARBA00023002"/>
    </source>
</evidence>
<dbReference type="PRINTS" id="PR00411">
    <property type="entry name" value="PNDRDTASEI"/>
</dbReference>
<evidence type="ECO:0000256" key="13">
    <source>
        <dbReference type="ARBA" id="ARBA00023014"/>
    </source>
</evidence>
<evidence type="ECO:0000256" key="1">
    <source>
        <dbReference type="ARBA" id="ARBA00001942"/>
    </source>
</evidence>
<dbReference type="Gene3D" id="3.30.390.30">
    <property type="match status" value="1"/>
</dbReference>
<protein>
    <submittedName>
        <fullName evidence="17">Molybdopterin oxidoreductase</fullName>
    </submittedName>
</protein>
<evidence type="ECO:0000256" key="3">
    <source>
        <dbReference type="ARBA" id="ARBA00001974"/>
    </source>
</evidence>
<dbReference type="GO" id="GO:0045333">
    <property type="term" value="P:cellular respiration"/>
    <property type="evidence" value="ECO:0007669"/>
    <property type="project" value="UniProtKB-ARBA"/>
</dbReference>
<dbReference type="PRINTS" id="PR00368">
    <property type="entry name" value="FADPNR"/>
</dbReference>
<keyword evidence="10" id="KW-0274">FAD</keyword>
<dbReference type="SMART" id="SM00926">
    <property type="entry name" value="Molybdop_Fe4S4"/>
    <property type="match status" value="1"/>
</dbReference>
<dbReference type="SUPFAM" id="SSF53706">
    <property type="entry name" value="Formate dehydrogenase/DMSO reductase, domains 1-3"/>
    <property type="match status" value="1"/>
</dbReference>
<keyword evidence="5" id="KW-0004">4Fe-4S</keyword>
<dbReference type="Pfam" id="PF01568">
    <property type="entry name" value="Molydop_binding"/>
    <property type="match status" value="1"/>
</dbReference>
<dbReference type="Gene3D" id="2.20.25.90">
    <property type="entry name" value="ADC-like domains"/>
    <property type="match status" value="1"/>
</dbReference>
<dbReference type="eggNOG" id="COG0243">
    <property type="taxonomic scope" value="Bacteria"/>
</dbReference>
<evidence type="ECO:0000256" key="15">
    <source>
        <dbReference type="ARBA" id="ARBA00034078"/>
    </source>
</evidence>
<dbReference type="EMBL" id="CP001807">
    <property type="protein sequence ID" value="ACY49646.1"/>
    <property type="molecule type" value="Genomic_DNA"/>
</dbReference>
<keyword evidence="6" id="KW-0500">Molybdenum</keyword>
<feature type="domain" description="4Fe-4S Mo/W bis-MGD-type" evidence="16">
    <location>
        <begin position="7"/>
        <end position="63"/>
    </location>
</feature>
<comment type="cofactor">
    <cofactor evidence="2">
        <name>[4Fe-4S] cluster</name>
        <dbReference type="ChEBI" id="CHEBI:49883"/>
    </cofactor>
</comment>
<dbReference type="InterPro" id="IPR041854">
    <property type="entry name" value="BFD-like_2Fe2S-bd_dom_sf"/>
</dbReference>
<dbReference type="InterPro" id="IPR041575">
    <property type="entry name" value="Rubredoxin_C"/>
</dbReference>
<dbReference type="PANTHER" id="PTHR43105:SF9">
    <property type="entry name" value="NADPH-FE(3+) OXIDOREDUCTASE SUBUNIT ALPHA"/>
    <property type="match status" value="1"/>
</dbReference>
<dbReference type="InterPro" id="IPR007419">
    <property type="entry name" value="BFD-like_2Fe2S-bd_dom"/>
</dbReference>
<dbReference type="Gene3D" id="3.50.50.60">
    <property type="entry name" value="FAD/NAD(P)-binding domain"/>
    <property type="match status" value="2"/>
</dbReference>
<evidence type="ECO:0000256" key="7">
    <source>
        <dbReference type="ARBA" id="ARBA00022630"/>
    </source>
</evidence>
<dbReference type="KEGG" id="rmr:Rmar_2777"/>
<dbReference type="CDD" id="cd02791">
    <property type="entry name" value="MopB_CT_Nitrate-R-NapA-like"/>
    <property type="match status" value="1"/>
</dbReference>
<evidence type="ECO:0000256" key="12">
    <source>
        <dbReference type="ARBA" id="ARBA00023004"/>
    </source>
</evidence>
<comment type="cofactor">
    <cofactor evidence="1">
        <name>Mo-bis(molybdopterin guanine dinucleotide)</name>
        <dbReference type="ChEBI" id="CHEBI:60539"/>
    </cofactor>
</comment>
<dbReference type="HOGENOM" id="CLU_000422_13_2_10"/>
<dbReference type="GO" id="GO:0046872">
    <property type="term" value="F:metal ion binding"/>
    <property type="evidence" value="ECO:0007669"/>
    <property type="project" value="UniProtKB-KW"/>
</dbReference>
<dbReference type="InterPro" id="IPR023753">
    <property type="entry name" value="FAD/NAD-binding_dom"/>
</dbReference>
<dbReference type="GO" id="GO:0016491">
    <property type="term" value="F:oxidoreductase activity"/>
    <property type="evidence" value="ECO:0007669"/>
    <property type="project" value="UniProtKB-KW"/>
</dbReference>
<dbReference type="RefSeq" id="WP_012845256.1">
    <property type="nucleotide sequence ID" value="NC_013501.1"/>
</dbReference>
<dbReference type="Pfam" id="PF18267">
    <property type="entry name" value="Rubredoxin_C"/>
    <property type="match status" value="1"/>
</dbReference>
<gene>
    <name evidence="17" type="ordered locus">Rmar_2777</name>
</gene>
<dbReference type="GO" id="GO:0051539">
    <property type="term" value="F:4 iron, 4 sulfur cluster binding"/>
    <property type="evidence" value="ECO:0007669"/>
    <property type="project" value="UniProtKB-KW"/>
</dbReference>
<dbReference type="InterPro" id="IPR016156">
    <property type="entry name" value="FAD/NAD-linked_Rdtase_dimer_sf"/>
</dbReference>
<proteinExistence type="inferred from homology"/>
<reference evidence="17 18" key="1">
    <citation type="journal article" date="2009" name="Stand. Genomic Sci.">
        <title>Complete genome sequence of Rhodothermus marinus type strain (R-10).</title>
        <authorList>
            <person name="Nolan M."/>
            <person name="Tindall B.J."/>
            <person name="Pomrenke H."/>
            <person name="Lapidus A."/>
            <person name="Copeland A."/>
            <person name="Glavina Del Rio T."/>
            <person name="Lucas S."/>
            <person name="Chen F."/>
            <person name="Tice H."/>
            <person name="Cheng J.F."/>
            <person name="Saunders E."/>
            <person name="Han C."/>
            <person name="Bruce D."/>
            <person name="Goodwin L."/>
            <person name="Chain P."/>
            <person name="Pitluck S."/>
            <person name="Ovchinikova G."/>
            <person name="Pati A."/>
            <person name="Ivanova N."/>
            <person name="Mavromatis K."/>
            <person name="Chen A."/>
            <person name="Palaniappan K."/>
            <person name="Land M."/>
            <person name="Hauser L."/>
            <person name="Chang Y.J."/>
            <person name="Jeffries C.D."/>
            <person name="Brettin T."/>
            <person name="Goker M."/>
            <person name="Bristow J."/>
            <person name="Eisen J.A."/>
            <person name="Markowitz V."/>
            <person name="Hugenholtz P."/>
            <person name="Kyrpides N.C."/>
            <person name="Klenk H.P."/>
            <person name="Detter J.C."/>
        </authorList>
    </citation>
    <scope>NUCLEOTIDE SEQUENCE [LARGE SCALE GENOMIC DNA]</scope>
    <source>
        <strain evidence="18">ATCC 43812 / DSM 4252 / R-10</strain>
    </source>
</reference>
<dbReference type="AlphaFoldDB" id="D0MGT3"/>
<dbReference type="Gene3D" id="3.40.228.10">
    <property type="entry name" value="Dimethylsulfoxide Reductase, domain 2"/>
    <property type="match status" value="1"/>
</dbReference>
<evidence type="ECO:0000313" key="17">
    <source>
        <dbReference type="EMBL" id="ACY49646.1"/>
    </source>
</evidence>
<dbReference type="InterPro" id="IPR009010">
    <property type="entry name" value="Asp_de-COase-like_dom_sf"/>
</dbReference>
<comment type="cofactor">
    <cofactor evidence="3">
        <name>FAD</name>
        <dbReference type="ChEBI" id="CHEBI:57692"/>
    </cofactor>
</comment>
<keyword evidence="8" id="KW-0001">2Fe-2S</keyword>
<dbReference type="FunFam" id="1.10.10.1100:FF:000002">
    <property type="entry name" value="Nitrite reductase large subunit"/>
    <property type="match status" value="1"/>
</dbReference>
<dbReference type="STRING" id="518766.Rmar_2777"/>
<keyword evidence="18" id="KW-1185">Reference proteome</keyword>
<dbReference type="InterPro" id="IPR006963">
    <property type="entry name" value="Mopterin_OxRdtase_4Fe-4S_dom"/>
</dbReference>
<keyword evidence="9" id="KW-0479">Metal-binding</keyword>
<dbReference type="Gene3D" id="3.40.50.740">
    <property type="match status" value="1"/>
</dbReference>
<keyword evidence="12" id="KW-0408">Iron</keyword>
<sequence>MESRRDPTLIKTTCCYCGVGCGIEIRRDRWGQLTLTGDPEHPANRGQLCSKGRYLLQVALDRDDRLLYPMWRPRREMPLTRTDWDTALDHVAATFRRLIDRYGPDAVGFYVSGQLLTEEYYVATKLVKGFLGTHNIDSNSRLCMSSAVAGYKLALGDDAPPICYDDIEQSQCILIAGANPAWCHPILFRRIEAHRAAHPEVRLIVVDPRRTQTAAVADLHLQIRPGTDVVLYNALAAYLIANGYIDPDFIAHHTEGFEALCAHLQGATLERAARLCDVPLADLQRAAEWIGRSPALLTLWAMGLNQSTAGVANNLALINLSLIKGQIGRPGMGPFSLTGQPNAMGGREVGALANLLPAHRDLNNPAHRAEVAAFWGVPALSDRPGLTATEMIDALEDGRLKALWIIGTNPALSQPELTRLERAFAHAELVVVQDISSRAATLRWADVVLPAAAWLEKQGTMTNSERRITYLPRLLDPPGEARPDVWILCDFARRMGWGHAFAYRDESEIFDEYVRLTRGTPVDISGVSYARLQCERSVQWPCPAPDHPGTPRLFTDHRFPTPSGRARLHPVPEPEPPEPPSPAFPFILTTGRVRDQWHTRTKTGKVARLNRHTPEPFLEMHPDDAAACGLQDGSVAEITSRTGRLQVRVRLTPDIKRGVVFLPMHWGQETETADGRANVLVPCRVDPISRQPALKFARVQIGPIRRRPQRVVIVGAGAAARAFLETYRCHNDTDELHLFGREPHGFYNRVQLPEYLTGRRDLERLRTMAEARLEALRVHFHRGVEVVAIDRAARLVRTGDGTPLRYDRLVLATGSRAFVPPGVPVDWPNVFTLRTLADADAIRAWLAHSRHVLILGGGLLGLEAAAALHEAGYDCTILELADRLMARQLDETAATLLREELEARGLQVYCGDAAEAFLGTDRFEGVRTRSGRELAADLLLVAVGTRPETRLAEQAGLHVRRGVCVNDHLQTSDPAIYAIGEVAEHRGRLYGTTPAAEDQARVAAAHIAGDVWARYPGSVLFNILKIPDFELCTLGESVPPPEATDRESVELLDRTRRIYQKIVVRNNRVVGAILLGDRSAFAPLQALIAEGLELDMPPHRLLQHVEAAEPPEGPIVCSCYNVGRGNLERAMAEGCTELEALCRRTRAGTGCGSCRPELQQLLEAWRDRTAVPA</sequence>
<evidence type="ECO:0000256" key="5">
    <source>
        <dbReference type="ARBA" id="ARBA00022485"/>
    </source>
</evidence>